<gene>
    <name evidence="1" type="ORF">HAX54_049367</name>
</gene>
<evidence type="ECO:0000313" key="2">
    <source>
        <dbReference type="Proteomes" id="UP000823775"/>
    </source>
</evidence>
<accession>A0ABS8WMT8</accession>
<proteinExistence type="predicted"/>
<protein>
    <submittedName>
        <fullName evidence="1">Uncharacterized protein</fullName>
    </submittedName>
</protein>
<evidence type="ECO:0000313" key="1">
    <source>
        <dbReference type="EMBL" id="MCE3051299.1"/>
    </source>
</evidence>
<comment type="caution">
    <text evidence="1">The sequence shown here is derived from an EMBL/GenBank/DDBJ whole genome shotgun (WGS) entry which is preliminary data.</text>
</comment>
<dbReference type="EMBL" id="JACEIK010008356">
    <property type="protein sequence ID" value="MCE3051299.1"/>
    <property type="molecule type" value="Genomic_DNA"/>
</dbReference>
<sequence length="84" mass="9901">MHVPLGGVGRLLLLPNNGRKEWWKKRAVRMRRRESDGEAKARFRRRQRGERRRDEHVGMVRYGFGGNDDGRWGAPCSSKLVWLE</sequence>
<keyword evidence="2" id="KW-1185">Reference proteome</keyword>
<dbReference type="Proteomes" id="UP000823775">
    <property type="component" value="Unassembled WGS sequence"/>
</dbReference>
<organism evidence="1 2">
    <name type="scientific">Datura stramonium</name>
    <name type="common">Jimsonweed</name>
    <name type="synonym">Common thornapple</name>
    <dbReference type="NCBI Taxonomy" id="4076"/>
    <lineage>
        <taxon>Eukaryota</taxon>
        <taxon>Viridiplantae</taxon>
        <taxon>Streptophyta</taxon>
        <taxon>Embryophyta</taxon>
        <taxon>Tracheophyta</taxon>
        <taxon>Spermatophyta</taxon>
        <taxon>Magnoliopsida</taxon>
        <taxon>eudicotyledons</taxon>
        <taxon>Gunneridae</taxon>
        <taxon>Pentapetalae</taxon>
        <taxon>asterids</taxon>
        <taxon>lamiids</taxon>
        <taxon>Solanales</taxon>
        <taxon>Solanaceae</taxon>
        <taxon>Solanoideae</taxon>
        <taxon>Datureae</taxon>
        <taxon>Datura</taxon>
    </lineage>
</organism>
<name>A0ABS8WMT8_DATST</name>
<reference evidence="1 2" key="1">
    <citation type="journal article" date="2021" name="BMC Genomics">
        <title>Datura genome reveals duplications of psychoactive alkaloid biosynthetic genes and high mutation rate following tissue culture.</title>
        <authorList>
            <person name="Rajewski A."/>
            <person name="Carter-House D."/>
            <person name="Stajich J."/>
            <person name="Litt A."/>
        </authorList>
    </citation>
    <scope>NUCLEOTIDE SEQUENCE [LARGE SCALE GENOMIC DNA]</scope>
    <source>
        <strain evidence="1">AR-01</strain>
    </source>
</reference>